<dbReference type="InterPro" id="IPR017911">
    <property type="entry name" value="MacB-like_ATP-bd"/>
</dbReference>
<keyword evidence="5" id="KW-0449">Lipoprotein</keyword>
<evidence type="ECO:0000256" key="2">
    <source>
        <dbReference type="ARBA" id="ARBA00022741"/>
    </source>
</evidence>
<accession>A0ABS4JQB6</accession>
<evidence type="ECO:0000313" key="5">
    <source>
        <dbReference type="EMBL" id="MBP2017743.1"/>
    </source>
</evidence>
<dbReference type="Gene3D" id="3.40.50.300">
    <property type="entry name" value="P-loop containing nucleotide triphosphate hydrolases"/>
    <property type="match status" value="1"/>
</dbReference>
<dbReference type="InterPro" id="IPR015854">
    <property type="entry name" value="ABC_transpr_LolD-like"/>
</dbReference>
<keyword evidence="1" id="KW-0813">Transport</keyword>
<organism evidence="5 6">
    <name type="scientific">Symbiobacterium terraclitae</name>
    <dbReference type="NCBI Taxonomy" id="557451"/>
    <lineage>
        <taxon>Bacteria</taxon>
        <taxon>Bacillati</taxon>
        <taxon>Bacillota</taxon>
        <taxon>Clostridia</taxon>
        <taxon>Eubacteriales</taxon>
        <taxon>Symbiobacteriaceae</taxon>
        <taxon>Symbiobacterium</taxon>
    </lineage>
</organism>
<dbReference type="PANTHER" id="PTHR24220">
    <property type="entry name" value="IMPORT ATP-BINDING PROTEIN"/>
    <property type="match status" value="1"/>
</dbReference>
<dbReference type="PROSITE" id="PS00211">
    <property type="entry name" value="ABC_TRANSPORTER_1"/>
    <property type="match status" value="1"/>
</dbReference>
<dbReference type="Proteomes" id="UP001519289">
    <property type="component" value="Unassembled WGS sequence"/>
</dbReference>
<dbReference type="SUPFAM" id="SSF52540">
    <property type="entry name" value="P-loop containing nucleoside triphosphate hydrolases"/>
    <property type="match status" value="1"/>
</dbReference>
<evidence type="ECO:0000313" key="6">
    <source>
        <dbReference type="Proteomes" id="UP001519289"/>
    </source>
</evidence>
<sequence>MIQLYEVTKTYRAGRQRVVAVEPLCARIEPGEFVMVTGRSGAGKSTLLALMGGLTRPDEGRVTVMGQDLWSLSDRDRARFRARHIGFVFQFASLIPTLTVMENLMLPASFLPPGEGGTWRRALELLERVGLADYADRLPWQLSGGQQKRVAVARALLNRPEVLLADEPTADLDEETERAIVALFQEENRAGTTVVMVTHSSELVPTAGRHLVLSQGRVSCAS</sequence>
<dbReference type="EMBL" id="JAGGLG010000007">
    <property type="protein sequence ID" value="MBP2017743.1"/>
    <property type="molecule type" value="Genomic_DNA"/>
</dbReference>
<keyword evidence="2" id="KW-0547">Nucleotide-binding</keyword>
<dbReference type="InterPro" id="IPR003439">
    <property type="entry name" value="ABC_transporter-like_ATP-bd"/>
</dbReference>
<name>A0ABS4JQB6_9FIRM</name>
<dbReference type="InterPro" id="IPR003593">
    <property type="entry name" value="AAA+_ATPase"/>
</dbReference>
<dbReference type="InterPro" id="IPR017871">
    <property type="entry name" value="ABC_transporter-like_CS"/>
</dbReference>
<evidence type="ECO:0000256" key="1">
    <source>
        <dbReference type="ARBA" id="ARBA00022448"/>
    </source>
</evidence>
<protein>
    <submittedName>
        <fullName evidence="5">ABC-type lipoprotein export system ATPase subunit</fullName>
    </submittedName>
</protein>
<proteinExistence type="predicted"/>
<dbReference type="InterPro" id="IPR027417">
    <property type="entry name" value="P-loop_NTPase"/>
</dbReference>
<keyword evidence="3" id="KW-0067">ATP-binding</keyword>
<evidence type="ECO:0000259" key="4">
    <source>
        <dbReference type="PROSITE" id="PS50893"/>
    </source>
</evidence>
<evidence type="ECO:0000256" key="3">
    <source>
        <dbReference type="ARBA" id="ARBA00022840"/>
    </source>
</evidence>
<dbReference type="SMART" id="SM00382">
    <property type="entry name" value="AAA"/>
    <property type="match status" value="1"/>
</dbReference>
<dbReference type="Pfam" id="PF00005">
    <property type="entry name" value="ABC_tran"/>
    <property type="match status" value="1"/>
</dbReference>
<dbReference type="RefSeq" id="WP_342589423.1">
    <property type="nucleotide sequence ID" value="NZ_JAGGLG010000007.1"/>
</dbReference>
<gene>
    <name evidence="5" type="ORF">J2Z79_001128</name>
</gene>
<dbReference type="PROSITE" id="PS50893">
    <property type="entry name" value="ABC_TRANSPORTER_2"/>
    <property type="match status" value="1"/>
</dbReference>
<keyword evidence="6" id="KW-1185">Reference proteome</keyword>
<dbReference type="CDD" id="cd03255">
    <property type="entry name" value="ABC_MJ0796_LolCDE_FtsE"/>
    <property type="match status" value="1"/>
</dbReference>
<comment type="caution">
    <text evidence="5">The sequence shown here is derived from an EMBL/GenBank/DDBJ whole genome shotgun (WGS) entry which is preliminary data.</text>
</comment>
<reference evidence="5 6" key="1">
    <citation type="submission" date="2021-03" db="EMBL/GenBank/DDBJ databases">
        <title>Genomic Encyclopedia of Type Strains, Phase IV (KMG-IV): sequencing the most valuable type-strain genomes for metagenomic binning, comparative biology and taxonomic classification.</title>
        <authorList>
            <person name="Goeker M."/>
        </authorList>
    </citation>
    <scope>NUCLEOTIDE SEQUENCE [LARGE SCALE GENOMIC DNA]</scope>
    <source>
        <strain evidence="5 6">DSM 27138</strain>
    </source>
</reference>
<feature type="domain" description="ABC transporter" evidence="4">
    <location>
        <begin position="2"/>
        <end position="222"/>
    </location>
</feature>